<accession>A0A0A6USL9</accession>
<dbReference type="Gene3D" id="3.30.1310.10">
    <property type="entry name" value="Nucleoid-associated protein YbaB-like domain"/>
    <property type="match status" value="1"/>
</dbReference>
<dbReference type="Proteomes" id="UP000054537">
    <property type="component" value="Unassembled WGS sequence"/>
</dbReference>
<organism evidence="1 2">
    <name type="scientific">Actinoplanes utahensis</name>
    <dbReference type="NCBI Taxonomy" id="1869"/>
    <lineage>
        <taxon>Bacteria</taxon>
        <taxon>Bacillati</taxon>
        <taxon>Actinomycetota</taxon>
        <taxon>Actinomycetes</taxon>
        <taxon>Micromonosporales</taxon>
        <taxon>Micromonosporaceae</taxon>
        <taxon>Actinoplanes</taxon>
    </lineage>
</organism>
<evidence type="ECO:0000313" key="2">
    <source>
        <dbReference type="Proteomes" id="UP000054537"/>
    </source>
</evidence>
<gene>
    <name evidence="1" type="ORF">MB27_07665</name>
</gene>
<dbReference type="STRING" id="1869.MB27_07665"/>
<dbReference type="OrthoDB" id="3292129at2"/>
<dbReference type="RefSeq" id="WP_043523458.1">
    <property type="nucleotide sequence ID" value="NZ_BAABKU010000013.1"/>
</dbReference>
<proteinExistence type="predicted"/>
<reference evidence="1 2" key="1">
    <citation type="submission" date="2014-10" db="EMBL/GenBank/DDBJ databases">
        <title>Draft genome sequence of Actinoplanes utahensis NRRL 12052.</title>
        <authorList>
            <person name="Velasco-Bucheli B."/>
            <person name="del Cerro C."/>
            <person name="Hormigo D."/>
            <person name="Garcia J.L."/>
            <person name="Acebal C."/>
            <person name="Arroyo M."/>
            <person name="de la Mata I."/>
        </authorList>
    </citation>
    <scope>NUCLEOTIDE SEQUENCE [LARGE SCALE GENOMIC DNA]</scope>
    <source>
        <strain evidence="1 2">NRRL 12052</strain>
    </source>
</reference>
<protein>
    <submittedName>
        <fullName evidence="1">Uncharacterized protein</fullName>
    </submittedName>
</protein>
<keyword evidence="2" id="KW-1185">Reference proteome</keyword>
<dbReference type="AlphaFoldDB" id="A0A0A6USL9"/>
<dbReference type="eggNOG" id="ENOG5030QVS">
    <property type="taxonomic scope" value="Bacteria"/>
</dbReference>
<name>A0A0A6USL9_ACTUT</name>
<sequence length="187" mass="21758">MNPYEIDFGDRLRGMTVTGTSPDGQIRATVSGDMRLELRLRPGAYDQADERGLSRQLAGLGATTWVAWERERREIYRRYQGLSTEEAEADRRTPRDSRYRLFEEGLRRLECQALSPSEVLHVRTVGMTEWHVDIEPGTLRRLREPEFVQEVVSAFGGLIQDRERRLTLLKAEHFDLGIPRSWLDRTR</sequence>
<evidence type="ECO:0000313" key="1">
    <source>
        <dbReference type="EMBL" id="KHD77983.1"/>
    </source>
</evidence>
<dbReference type="InterPro" id="IPR036894">
    <property type="entry name" value="YbaB-like_sf"/>
</dbReference>
<dbReference type="EMBL" id="JRTT01000007">
    <property type="protein sequence ID" value="KHD77983.1"/>
    <property type="molecule type" value="Genomic_DNA"/>
</dbReference>
<comment type="caution">
    <text evidence="1">The sequence shown here is derived from an EMBL/GenBank/DDBJ whole genome shotgun (WGS) entry which is preliminary data.</text>
</comment>